<sequence length="197" mass="23643">MEPELFVKPACRAAGNSDQLAELLVQLDADMVSQLRDEGSREYWWIYDLLAEEQIYLQRTGECHYKGYSNHRKPRRYHYEGTYLLRSQAVKAREVYDKTEIHEPRRDIKNMRVERHQTRTRFILPPKNDVDDIWRVVQHKKFPKPLTRTHKRGILRERAATRRKITGKTVNKSKFSRKDTEYKDSEDDDDLIHQDDI</sequence>
<proteinExistence type="predicted"/>
<gene>
    <name evidence="2" type="ORF">F511_42997</name>
</gene>
<organism evidence="2 3">
    <name type="scientific">Dorcoceras hygrometricum</name>
    <dbReference type="NCBI Taxonomy" id="472368"/>
    <lineage>
        <taxon>Eukaryota</taxon>
        <taxon>Viridiplantae</taxon>
        <taxon>Streptophyta</taxon>
        <taxon>Embryophyta</taxon>
        <taxon>Tracheophyta</taxon>
        <taxon>Spermatophyta</taxon>
        <taxon>Magnoliopsida</taxon>
        <taxon>eudicotyledons</taxon>
        <taxon>Gunneridae</taxon>
        <taxon>Pentapetalae</taxon>
        <taxon>asterids</taxon>
        <taxon>lamiids</taxon>
        <taxon>Lamiales</taxon>
        <taxon>Gesneriaceae</taxon>
        <taxon>Didymocarpoideae</taxon>
        <taxon>Trichosporeae</taxon>
        <taxon>Loxocarpinae</taxon>
        <taxon>Dorcoceras</taxon>
    </lineage>
</organism>
<dbReference type="EMBL" id="KV004148">
    <property type="protein sequence ID" value="KZV35713.1"/>
    <property type="molecule type" value="Genomic_DNA"/>
</dbReference>
<protein>
    <submittedName>
        <fullName evidence="2">Uncharacterized protein</fullName>
    </submittedName>
</protein>
<evidence type="ECO:0000256" key="1">
    <source>
        <dbReference type="SAM" id="MobiDB-lite"/>
    </source>
</evidence>
<dbReference type="AlphaFoldDB" id="A0A2Z7BM74"/>
<name>A0A2Z7BM74_9LAMI</name>
<dbReference type="Proteomes" id="UP000250235">
    <property type="component" value="Unassembled WGS sequence"/>
</dbReference>
<evidence type="ECO:0000313" key="2">
    <source>
        <dbReference type="EMBL" id="KZV35713.1"/>
    </source>
</evidence>
<reference evidence="2 3" key="1">
    <citation type="journal article" date="2015" name="Proc. Natl. Acad. Sci. U.S.A.">
        <title>The resurrection genome of Boea hygrometrica: A blueprint for survival of dehydration.</title>
        <authorList>
            <person name="Xiao L."/>
            <person name="Yang G."/>
            <person name="Zhang L."/>
            <person name="Yang X."/>
            <person name="Zhao S."/>
            <person name="Ji Z."/>
            <person name="Zhou Q."/>
            <person name="Hu M."/>
            <person name="Wang Y."/>
            <person name="Chen M."/>
            <person name="Xu Y."/>
            <person name="Jin H."/>
            <person name="Xiao X."/>
            <person name="Hu G."/>
            <person name="Bao F."/>
            <person name="Hu Y."/>
            <person name="Wan P."/>
            <person name="Li L."/>
            <person name="Deng X."/>
            <person name="Kuang T."/>
            <person name="Xiang C."/>
            <person name="Zhu J.K."/>
            <person name="Oliver M.J."/>
            <person name="He Y."/>
        </authorList>
    </citation>
    <scope>NUCLEOTIDE SEQUENCE [LARGE SCALE GENOMIC DNA]</scope>
    <source>
        <strain evidence="3">cv. XS01</strain>
    </source>
</reference>
<evidence type="ECO:0000313" key="3">
    <source>
        <dbReference type="Proteomes" id="UP000250235"/>
    </source>
</evidence>
<feature type="region of interest" description="Disordered" evidence="1">
    <location>
        <begin position="163"/>
        <end position="197"/>
    </location>
</feature>
<accession>A0A2Z7BM74</accession>
<keyword evidence="3" id="KW-1185">Reference proteome</keyword>